<name>A0A6V7PSN8_ANACO</name>
<evidence type="ECO:0000256" key="1">
    <source>
        <dbReference type="SAM" id="SignalP"/>
    </source>
</evidence>
<sequence length="133" mass="13669">MEKSTNVVLILSLCLFSFMVSTEGREVRTTKPQQAYEPQTFPGFNGIFGNPQPGSGLGPVFGLGRSIPGLPGPCPAPCRGYRAPCRGYPAEAAAPARREFGAGGGGGGGGGDDDDAGKVAVAAIDGVWHQQYV</sequence>
<dbReference type="EMBL" id="LR862151">
    <property type="protein sequence ID" value="CAD1833801.1"/>
    <property type="molecule type" value="Genomic_DNA"/>
</dbReference>
<accession>A0A6V7PSN8</accession>
<feature type="chain" id="PRO_5028435909" evidence="1">
    <location>
        <begin position="25"/>
        <end position="133"/>
    </location>
</feature>
<evidence type="ECO:0000313" key="2">
    <source>
        <dbReference type="EMBL" id="CAD1833801.1"/>
    </source>
</evidence>
<feature type="signal peptide" evidence="1">
    <location>
        <begin position="1"/>
        <end position="24"/>
    </location>
</feature>
<reference evidence="2" key="1">
    <citation type="submission" date="2020-07" db="EMBL/GenBank/DDBJ databases">
        <authorList>
            <person name="Lin J."/>
        </authorList>
    </citation>
    <scope>NUCLEOTIDE SEQUENCE</scope>
</reference>
<dbReference type="AlphaFoldDB" id="A0A6V7PSN8"/>
<protein>
    <submittedName>
        <fullName evidence="2">Uncharacterized protein</fullName>
    </submittedName>
</protein>
<proteinExistence type="predicted"/>
<gene>
    <name evidence="2" type="ORF">CB5_LOCUS17012</name>
</gene>
<keyword evidence="1" id="KW-0732">Signal</keyword>
<organism evidence="2">
    <name type="scientific">Ananas comosus var. bracteatus</name>
    <name type="common">red pineapple</name>
    <dbReference type="NCBI Taxonomy" id="296719"/>
    <lineage>
        <taxon>Eukaryota</taxon>
        <taxon>Viridiplantae</taxon>
        <taxon>Streptophyta</taxon>
        <taxon>Embryophyta</taxon>
        <taxon>Tracheophyta</taxon>
        <taxon>Spermatophyta</taxon>
        <taxon>Magnoliopsida</taxon>
        <taxon>Liliopsida</taxon>
        <taxon>Poales</taxon>
        <taxon>Bromeliaceae</taxon>
        <taxon>Bromelioideae</taxon>
        <taxon>Ananas</taxon>
    </lineage>
</organism>